<evidence type="ECO:0000256" key="3">
    <source>
        <dbReference type="ARBA" id="ARBA00022801"/>
    </source>
</evidence>
<sequence length="899" mass="96090">MTVDARPGPLGRSVVVGVGQPAPPAWADAPRVVVDEAALADPAAAVAALHAAWAERDPVVVELAVDPARFRAPASIDGAPWELGVDLDLPLDRLHFLVWANTWDARGDEPVWWWAVKAARLGEGAAPTPEGPGDLALADGTALWVDGGPREPLARADLEGLGLVHRESVEAGRLAVAPEPVPVTADLADDQREAVAHQRGPARIVAPAGSGKTRVLTERLRHLLVDRRWEPGSVLAVAYNVKARDEMVERTEGIGARVQTLNGLAYSILGQARGSAPPVADEREVRRLLDDLLPRRQRRANTDPVAPYLEALTEVRLGLRDPARVESDRGDVPGFAEVVGPYRDLLERRGVVDFDEQVTAAIEALLRDGELRRRVQARHRHLLVDELQDLTPAHVLLVRLVAGPPLDVFGVGDDDQVIYGHAGADPRFLIDFATWFPGGATHALEVNHRSAAPVVTTAATLLGYNRRRVAKVIRARPDAAQDADAVRIVAHEASAGSEALVEVVRGWLDEGVDPDDVAVLTRVHALLLAPHVALVEAEVPVRSTVGPELLDRTGARAALAYLRIADDPGAIDPADLAEVYRRPSRGLPRWITKWFRRRMSVADVADVGERLDDPKVADKVAQLAADLETVAAAGGGTTRSALEVVRDDIGLGEAMAGLDRSKGGEGSSQLDDIEALIQVADLHPVLEGFDAWLRRALGGGRTAGPAVTLSTVHRVKGREWPRVVVAGTTAGLLPHRLAADEEEERRVLHVAVTRARDRVVVLGDASRPSPFLGELTGEAPVRPERVRRTGAATPDGPARRERREGGRAAPGEPLDGVAATRAEALRTWRRERSRADGVPAYVVFSDATLDALARRAPASTADLARVPGIGPAKLERYGADILALVAEGDGTPGAPADDA</sequence>
<dbReference type="PROSITE" id="PS51217">
    <property type="entry name" value="UVRD_HELICASE_CTER"/>
    <property type="match status" value="1"/>
</dbReference>
<dbReference type="KEGG" id="ima:PO878_18140"/>
<evidence type="ECO:0000313" key="17">
    <source>
        <dbReference type="Proteomes" id="UP001216390"/>
    </source>
</evidence>
<evidence type="ECO:0000256" key="7">
    <source>
        <dbReference type="ARBA" id="ARBA00023235"/>
    </source>
</evidence>
<keyword evidence="17" id="KW-1185">Reference proteome</keyword>
<evidence type="ECO:0000256" key="8">
    <source>
        <dbReference type="ARBA" id="ARBA00034617"/>
    </source>
</evidence>
<evidence type="ECO:0000256" key="9">
    <source>
        <dbReference type="ARBA" id="ARBA00034808"/>
    </source>
</evidence>
<keyword evidence="6" id="KW-0238">DNA-binding</keyword>
<comment type="similarity">
    <text evidence="1">Belongs to the helicase family. UvrD subfamily.</text>
</comment>
<dbReference type="Gene3D" id="1.10.10.160">
    <property type="match status" value="1"/>
</dbReference>
<evidence type="ECO:0000256" key="12">
    <source>
        <dbReference type="SAM" id="MobiDB-lite"/>
    </source>
</evidence>
<feature type="domain" description="UvrD-like helicase C-terminal" evidence="15">
    <location>
        <begin position="452"/>
        <end position="717"/>
    </location>
</feature>
<feature type="compositionally biased region" description="Basic and acidic residues" evidence="12">
    <location>
        <begin position="797"/>
        <end position="806"/>
    </location>
</feature>
<dbReference type="AlphaFoldDB" id="A0AAE9YCQ7"/>
<evidence type="ECO:0000256" key="4">
    <source>
        <dbReference type="ARBA" id="ARBA00022806"/>
    </source>
</evidence>
<dbReference type="InterPro" id="IPR010997">
    <property type="entry name" value="HRDC-like_sf"/>
</dbReference>
<dbReference type="GO" id="GO:0016787">
    <property type="term" value="F:hydrolase activity"/>
    <property type="evidence" value="ECO:0007669"/>
    <property type="project" value="UniProtKB-UniRule"/>
</dbReference>
<dbReference type="Pfam" id="PF00570">
    <property type="entry name" value="HRDC"/>
    <property type="match status" value="1"/>
</dbReference>
<dbReference type="EMBL" id="CP116942">
    <property type="protein sequence ID" value="WCO66422.1"/>
    <property type="molecule type" value="Genomic_DNA"/>
</dbReference>
<dbReference type="Gene3D" id="3.40.50.300">
    <property type="entry name" value="P-loop containing nucleotide triphosphate hydrolases"/>
    <property type="match status" value="2"/>
</dbReference>
<comment type="catalytic activity">
    <reaction evidence="8">
        <text>Couples ATP hydrolysis with the unwinding of duplex DNA by translocating in the 3'-5' direction.</text>
        <dbReference type="EC" id="5.6.2.4"/>
    </reaction>
</comment>
<dbReference type="PROSITE" id="PS51198">
    <property type="entry name" value="UVRD_HELICASE_ATP_BIND"/>
    <property type="match status" value="1"/>
</dbReference>
<dbReference type="Proteomes" id="UP001216390">
    <property type="component" value="Chromosome"/>
</dbReference>
<dbReference type="InterPro" id="IPR014016">
    <property type="entry name" value="UvrD-like_ATP-bd"/>
</dbReference>
<accession>A0AAE9YCQ7</accession>
<keyword evidence="5 11" id="KW-0067">ATP-binding</keyword>
<evidence type="ECO:0000256" key="2">
    <source>
        <dbReference type="ARBA" id="ARBA00022741"/>
    </source>
</evidence>
<feature type="binding site" evidence="11">
    <location>
        <begin position="206"/>
        <end position="213"/>
    </location>
    <ligand>
        <name>ATP</name>
        <dbReference type="ChEBI" id="CHEBI:30616"/>
    </ligand>
</feature>
<evidence type="ECO:0000256" key="10">
    <source>
        <dbReference type="ARBA" id="ARBA00048988"/>
    </source>
</evidence>
<dbReference type="GO" id="GO:0000725">
    <property type="term" value="P:recombinational repair"/>
    <property type="evidence" value="ECO:0007669"/>
    <property type="project" value="TreeGrafter"/>
</dbReference>
<evidence type="ECO:0000259" key="14">
    <source>
        <dbReference type="PROSITE" id="PS51198"/>
    </source>
</evidence>
<name>A0AAE9YCQ7_9ACTN</name>
<dbReference type="InterPro" id="IPR000212">
    <property type="entry name" value="DNA_helicase_UvrD/REP"/>
</dbReference>
<evidence type="ECO:0000259" key="15">
    <source>
        <dbReference type="PROSITE" id="PS51217"/>
    </source>
</evidence>
<dbReference type="GO" id="GO:0043138">
    <property type="term" value="F:3'-5' DNA helicase activity"/>
    <property type="evidence" value="ECO:0007669"/>
    <property type="project" value="UniProtKB-EC"/>
</dbReference>
<dbReference type="Pfam" id="PF00580">
    <property type="entry name" value="UvrD-helicase"/>
    <property type="match status" value="1"/>
</dbReference>
<proteinExistence type="inferred from homology"/>
<dbReference type="Gene3D" id="1.10.150.80">
    <property type="entry name" value="HRDC domain"/>
    <property type="match status" value="1"/>
</dbReference>
<evidence type="ECO:0000256" key="6">
    <source>
        <dbReference type="ARBA" id="ARBA00023125"/>
    </source>
</evidence>
<dbReference type="InterPro" id="IPR013986">
    <property type="entry name" value="DExx_box_DNA_helicase_dom_sf"/>
</dbReference>
<dbReference type="GO" id="GO:0005524">
    <property type="term" value="F:ATP binding"/>
    <property type="evidence" value="ECO:0007669"/>
    <property type="project" value="UniProtKB-UniRule"/>
</dbReference>
<dbReference type="PANTHER" id="PTHR11070">
    <property type="entry name" value="UVRD / RECB / PCRA DNA HELICASE FAMILY MEMBER"/>
    <property type="match status" value="1"/>
</dbReference>
<dbReference type="EC" id="5.6.2.4" evidence="9"/>
<organism evidence="16 17">
    <name type="scientific">Iamia majanohamensis</name>
    <dbReference type="NCBI Taxonomy" id="467976"/>
    <lineage>
        <taxon>Bacteria</taxon>
        <taxon>Bacillati</taxon>
        <taxon>Actinomycetota</taxon>
        <taxon>Acidimicrobiia</taxon>
        <taxon>Acidimicrobiales</taxon>
        <taxon>Iamiaceae</taxon>
        <taxon>Iamia</taxon>
    </lineage>
</organism>
<dbReference type="SUPFAM" id="SSF47819">
    <property type="entry name" value="HRDC-like"/>
    <property type="match status" value="1"/>
</dbReference>
<dbReference type="SMART" id="SM00341">
    <property type="entry name" value="HRDC"/>
    <property type="match status" value="1"/>
</dbReference>
<comment type="catalytic activity">
    <reaction evidence="10">
        <text>ATP + H2O = ADP + phosphate + H(+)</text>
        <dbReference type="Rhea" id="RHEA:13065"/>
        <dbReference type="ChEBI" id="CHEBI:15377"/>
        <dbReference type="ChEBI" id="CHEBI:15378"/>
        <dbReference type="ChEBI" id="CHEBI:30616"/>
        <dbReference type="ChEBI" id="CHEBI:43474"/>
        <dbReference type="ChEBI" id="CHEBI:456216"/>
        <dbReference type="EC" id="5.6.2.4"/>
    </reaction>
</comment>
<keyword evidence="2 11" id="KW-0547">Nucleotide-binding</keyword>
<feature type="domain" description="UvrD-like helicase ATP-binding" evidence="14">
    <location>
        <begin position="185"/>
        <end position="451"/>
    </location>
</feature>
<protein>
    <recommendedName>
        <fullName evidence="9">DNA 3'-5' helicase</fullName>
        <ecNumber evidence="9">5.6.2.4</ecNumber>
    </recommendedName>
</protein>
<evidence type="ECO:0000256" key="11">
    <source>
        <dbReference type="PROSITE-ProRule" id="PRU00560"/>
    </source>
</evidence>
<dbReference type="InterPro" id="IPR002121">
    <property type="entry name" value="HRDC_dom"/>
</dbReference>
<dbReference type="RefSeq" id="WP_272735945.1">
    <property type="nucleotide sequence ID" value="NZ_CP116942.1"/>
</dbReference>
<evidence type="ECO:0000256" key="1">
    <source>
        <dbReference type="ARBA" id="ARBA00009922"/>
    </source>
</evidence>
<gene>
    <name evidence="16" type="ORF">PO878_18140</name>
</gene>
<dbReference type="InterPro" id="IPR014017">
    <property type="entry name" value="DNA_helicase_UvrD-like_C"/>
</dbReference>
<dbReference type="PANTHER" id="PTHR11070:SF2">
    <property type="entry name" value="ATP-DEPENDENT DNA HELICASE SRS2"/>
    <property type="match status" value="1"/>
</dbReference>
<dbReference type="InterPro" id="IPR044876">
    <property type="entry name" value="HRDC_dom_sf"/>
</dbReference>
<keyword evidence="3 11" id="KW-0378">Hydrolase</keyword>
<dbReference type="InterPro" id="IPR027417">
    <property type="entry name" value="P-loop_NTPase"/>
</dbReference>
<dbReference type="Gene3D" id="1.10.486.10">
    <property type="entry name" value="PCRA, domain 4"/>
    <property type="match status" value="1"/>
</dbReference>
<dbReference type="GO" id="GO:0003677">
    <property type="term" value="F:DNA binding"/>
    <property type="evidence" value="ECO:0007669"/>
    <property type="project" value="UniProtKB-KW"/>
</dbReference>
<dbReference type="CDD" id="cd17932">
    <property type="entry name" value="DEXQc_UvrD"/>
    <property type="match status" value="1"/>
</dbReference>
<keyword evidence="7" id="KW-0413">Isomerase</keyword>
<dbReference type="SUPFAM" id="SSF52540">
    <property type="entry name" value="P-loop containing nucleoside triphosphate hydrolases"/>
    <property type="match status" value="1"/>
</dbReference>
<evidence type="ECO:0000259" key="13">
    <source>
        <dbReference type="PROSITE" id="PS50967"/>
    </source>
</evidence>
<keyword evidence="4 11" id="KW-0347">Helicase</keyword>
<evidence type="ECO:0000313" key="16">
    <source>
        <dbReference type="EMBL" id="WCO66422.1"/>
    </source>
</evidence>
<evidence type="ECO:0000256" key="5">
    <source>
        <dbReference type="ARBA" id="ARBA00022840"/>
    </source>
</evidence>
<reference evidence="16" key="1">
    <citation type="submission" date="2023-01" db="EMBL/GenBank/DDBJ databases">
        <title>The diversity of Class Acidimicrobiia in South China Sea sediment environments and the proposal of Iamia marina sp. nov., a novel species of the genus Iamia.</title>
        <authorList>
            <person name="He Y."/>
            <person name="Tian X."/>
        </authorList>
    </citation>
    <scope>NUCLEOTIDE SEQUENCE</scope>
    <source>
        <strain evidence="16">DSM 19957</strain>
    </source>
</reference>
<dbReference type="Pfam" id="PF13361">
    <property type="entry name" value="UvrD_C"/>
    <property type="match status" value="1"/>
</dbReference>
<feature type="domain" description="HRDC" evidence="13">
    <location>
        <begin position="815"/>
        <end position="895"/>
    </location>
</feature>
<feature type="region of interest" description="Disordered" evidence="12">
    <location>
        <begin position="771"/>
        <end position="814"/>
    </location>
</feature>
<dbReference type="PROSITE" id="PS50967">
    <property type="entry name" value="HRDC"/>
    <property type="match status" value="1"/>
</dbReference>